<feature type="domain" description="Resolvase/invertase-type recombinase catalytic" evidence="3">
    <location>
        <begin position="25"/>
        <end position="178"/>
    </location>
</feature>
<protein>
    <submittedName>
        <fullName evidence="5">DNA invertase Pin-like site-specific DNA recombinase</fullName>
    </submittedName>
    <submittedName>
        <fullName evidence="4">Serine recombinase</fullName>
    </submittedName>
</protein>
<evidence type="ECO:0000313" key="6">
    <source>
        <dbReference type="Proteomes" id="UP000758856"/>
    </source>
</evidence>
<dbReference type="EMBL" id="BSFF01000001">
    <property type="protein sequence ID" value="GLK54541.1"/>
    <property type="molecule type" value="Genomic_DNA"/>
</dbReference>
<evidence type="ECO:0000313" key="5">
    <source>
        <dbReference type="EMBL" id="MBM7851483.1"/>
    </source>
</evidence>
<keyword evidence="6" id="KW-1185">Reference proteome</keyword>
<evidence type="ECO:0000256" key="2">
    <source>
        <dbReference type="ARBA" id="ARBA00023172"/>
    </source>
</evidence>
<name>A0A9W6IQD4_9HYPH</name>
<dbReference type="CDD" id="cd00338">
    <property type="entry name" value="Ser_Recombinase"/>
    <property type="match status" value="1"/>
</dbReference>
<dbReference type="Proteomes" id="UP001143400">
    <property type="component" value="Unassembled WGS sequence"/>
</dbReference>
<dbReference type="InterPro" id="IPR036162">
    <property type="entry name" value="Resolvase-like_N_sf"/>
</dbReference>
<sequence length="244" mass="26630">MRVKIMARKAKSIGGQRLDAPVRRKAVAYARTSSAANTGDDKDSQKRQLVAMEAYAARHGVEMVADFYDVAVSGADHLGTRRGFGDLLAFLDENPDVRTIIVETANRFARDLIVQETGYALLKARGIDLVAADSPGAFLEDTPTAIMVRQILGAVSQFEKASIVAKLRGARERKKLATGKCEGRKSHAEVRPEAVALAKRLRRRSPKTGERRSYRAISAELAAAGFFNERGRPFDPKSVALMTG</sequence>
<dbReference type="GO" id="GO:0003677">
    <property type="term" value="F:DNA binding"/>
    <property type="evidence" value="ECO:0007669"/>
    <property type="project" value="UniProtKB-KW"/>
</dbReference>
<dbReference type="InterPro" id="IPR050639">
    <property type="entry name" value="SSR_resolvase"/>
</dbReference>
<accession>A0A9W6IQD4</accession>
<dbReference type="PANTHER" id="PTHR30461">
    <property type="entry name" value="DNA-INVERTASE FROM LAMBDOID PROPHAGE"/>
    <property type="match status" value="1"/>
</dbReference>
<dbReference type="RefSeq" id="WP_246482397.1">
    <property type="nucleotide sequence ID" value="NZ_BSFF01000001.1"/>
</dbReference>
<reference evidence="4" key="1">
    <citation type="journal article" date="2014" name="Int. J. Syst. Evol. Microbiol.">
        <title>Complete genome sequence of Corynebacterium casei LMG S-19264T (=DSM 44701T), isolated from a smear-ripened cheese.</title>
        <authorList>
            <consortium name="US DOE Joint Genome Institute (JGI-PGF)"/>
            <person name="Walter F."/>
            <person name="Albersmeier A."/>
            <person name="Kalinowski J."/>
            <person name="Ruckert C."/>
        </authorList>
    </citation>
    <scope>NUCLEOTIDE SEQUENCE</scope>
    <source>
        <strain evidence="4">VKM B-1606</strain>
    </source>
</reference>
<evidence type="ECO:0000259" key="3">
    <source>
        <dbReference type="PROSITE" id="PS51736"/>
    </source>
</evidence>
<keyword evidence="1" id="KW-0238">DNA-binding</keyword>
<dbReference type="Pfam" id="PF00239">
    <property type="entry name" value="Resolvase"/>
    <property type="match status" value="1"/>
</dbReference>
<gene>
    <name evidence="4" type="ORF">GCM10008170_05600</name>
    <name evidence="5" type="ORF">JOD31_001708</name>
</gene>
<dbReference type="GO" id="GO:0000150">
    <property type="term" value="F:DNA strand exchange activity"/>
    <property type="evidence" value="ECO:0007669"/>
    <property type="project" value="InterPro"/>
</dbReference>
<proteinExistence type="predicted"/>
<dbReference type="PANTHER" id="PTHR30461:SF2">
    <property type="entry name" value="SERINE RECOMBINASE PINE-RELATED"/>
    <property type="match status" value="1"/>
</dbReference>
<comment type="caution">
    <text evidence="4">The sequence shown here is derived from an EMBL/GenBank/DDBJ whole genome shotgun (WGS) entry which is preliminary data.</text>
</comment>
<dbReference type="Proteomes" id="UP000758856">
    <property type="component" value="Unassembled WGS sequence"/>
</dbReference>
<dbReference type="AlphaFoldDB" id="A0A9W6IQD4"/>
<dbReference type="PROSITE" id="PS51736">
    <property type="entry name" value="RECOMBINASES_3"/>
    <property type="match status" value="1"/>
</dbReference>
<dbReference type="InterPro" id="IPR006119">
    <property type="entry name" value="Resolv_N"/>
</dbReference>
<evidence type="ECO:0000256" key="1">
    <source>
        <dbReference type="ARBA" id="ARBA00023125"/>
    </source>
</evidence>
<dbReference type="Gene3D" id="3.40.50.1390">
    <property type="entry name" value="Resolvase, N-terminal catalytic domain"/>
    <property type="match status" value="1"/>
</dbReference>
<evidence type="ECO:0000313" key="7">
    <source>
        <dbReference type="Proteomes" id="UP001143400"/>
    </source>
</evidence>
<reference evidence="5 6" key="2">
    <citation type="submission" date="2021-01" db="EMBL/GenBank/DDBJ databases">
        <title>Genomic Encyclopedia of Type Strains, Phase IV (KMG-IV): sequencing the most valuable type-strain genomes for metagenomic binning, comparative biology and taxonomic classification.</title>
        <authorList>
            <person name="Goeker M."/>
        </authorList>
    </citation>
    <scope>NUCLEOTIDE SEQUENCE [LARGE SCALE GENOMIC DNA]</scope>
    <source>
        <strain evidence="5 6">DSM 6130</strain>
    </source>
</reference>
<dbReference type="EMBL" id="JAFBCY010000002">
    <property type="protein sequence ID" value="MBM7851483.1"/>
    <property type="molecule type" value="Genomic_DNA"/>
</dbReference>
<dbReference type="SMART" id="SM00857">
    <property type="entry name" value="Resolvase"/>
    <property type="match status" value="1"/>
</dbReference>
<organism evidence="4 7">
    <name type="scientific">Methylopila capsulata</name>
    <dbReference type="NCBI Taxonomy" id="61654"/>
    <lineage>
        <taxon>Bacteria</taxon>
        <taxon>Pseudomonadati</taxon>
        <taxon>Pseudomonadota</taxon>
        <taxon>Alphaproteobacteria</taxon>
        <taxon>Hyphomicrobiales</taxon>
        <taxon>Methylopilaceae</taxon>
        <taxon>Methylopila</taxon>
    </lineage>
</organism>
<dbReference type="SUPFAM" id="SSF53041">
    <property type="entry name" value="Resolvase-like"/>
    <property type="match status" value="1"/>
</dbReference>
<evidence type="ECO:0000313" key="4">
    <source>
        <dbReference type="EMBL" id="GLK54541.1"/>
    </source>
</evidence>
<keyword evidence="2" id="KW-0233">DNA recombination</keyword>
<reference evidence="4" key="3">
    <citation type="submission" date="2023-01" db="EMBL/GenBank/DDBJ databases">
        <authorList>
            <person name="Sun Q."/>
            <person name="Evtushenko L."/>
        </authorList>
    </citation>
    <scope>NUCLEOTIDE SEQUENCE</scope>
    <source>
        <strain evidence="4">VKM B-1606</strain>
    </source>
</reference>